<gene>
    <name evidence="4" type="ordered locus">Arch_1791</name>
</gene>
<dbReference type="GO" id="GO:0003841">
    <property type="term" value="F:1-acylglycerol-3-phosphate O-acyltransferase activity"/>
    <property type="evidence" value="ECO:0007669"/>
    <property type="project" value="TreeGrafter"/>
</dbReference>
<reference evidence="4 5" key="1">
    <citation type="journal article" date="2010" name="Stand. Genomic Sci.">
        <title>Complete genome sequence of Arcanobacterium haemolyticum type strain (11018).</title>
        <authorList>
            <person name="Yasawong M."/>
            <person name="Teshima H."/>
            <person name="Lapidus A."/>
            <person name="Nolan M."/>
            <person name="Lucas S."/>
            <person name="Glavina Del Rio T."/>
            <person name="Tice H."/>
            <person name="Cheng J."/>
            <person name="Bruce D."/>
            <person name="Detter C."/>
            <person name="Tapia R."/>
            <person name="Han C."/>
            <person name="Goodwin L."/>
            <person name="Pitluck S."/>
            <person name="Liolios K."/>
            <person name="Ivanova N."/>
            <person name="Mavromatis K."/>
            <person name="Mikhailova N."/>
            <person name="Pati A."/>
            <person name="Chen A."/>
            <person name="Palaniappan K."/>
            <person name="Land M."/>
            <person name="Hauser L."/>
            <person name="Chang Y."/>
            <person name="Jeffries C."/>
            <person name="Rohde M."/>
            <person name="Sikorski J."/>
            <person name="Pukall R."/>
            <person name="Goker M."/>
            <person name="Woyke T."/>
            <person name="Bristow J."/>
            <person name="Eisen J."/>
            <person name="Markowitz V."/>
            <person name="Hugenholtz P."/>
            <person name="Kyrpides N."/>
            <person name="Klenk H."/>
        </authorList>
    </citation>
    <scope>NUCLEOTIDE SEQUENCE [LARGE SCALE GENOMIC DNA]</scope>
    <source>
        <strain evidence="5">ATCC 9345 / DSM 20595 / CCUG 17215 / LMG 16163 / NBRC 15585 / NCTC 8452 / 11018</strain>
    </source>
</reference>
<keyword evidence="2 4" id="KW-0012">Acyltransferase</keyword>
<evidence type="ECO:0000256" key="1">
    <source>
        <dbReference type="ARBA" id="ARBA00022679"/>
    </source>
</evidence>
<dbReference type="EMBL" id="CP002045">
    <property type="protein sequence ID" value="ADH93470.1"/>
    <property type="molecule type" value="Genomic_DNA"/>
</dbReference>
<keyword evidence="1" id="KW-0808">Transferase</keyword>
<dbReference type="Proteomes" id="UP000000376">
    <property type="component" value="Chromosome"/>
</dbReference>
<evidence type="ECO:0000256" key="2">
    <source>
        <dbReference type="ARBA" id="ARBA00023315"/>
    </source>
</evidence>
<dbReference type="InterPro" id="IPR002123">
    <property type="entry name" value="Plipid/glycerol_acylTrfase"/>
</dbReference>
<name>D7BLE0_ARCHD</name>
<evidence type="ECO:0000313" key="5">
    <source>
        <dbReference type="Proteomes" id="UP000000376"/>
    </source>
</evidence>
<feature type="domain" description="Phospholipid/glycerol acyltransferase" evidence="3">
    <location>
        <begin position="29"/>
        <end position="138"/>
    </location>
</feature>
<dbReference type="eggNOG" id="COG0204">
    <property type="taxonomic scope" value="Bacteria"/>
</dbReference>
<dbReference type="Pfam" id="PF01553">
    <property type="entry name" value="Acyltransferase"/>
    <property type="match status" value="1"/>
</dbReference>
<dbReference type="GO" id="GO:0006654">
    <property type="term" value="P:phosphatidic acid biosynthetic process"/>
    <property type="evidence" value="ECO:0007669"/>
    <property type="project" value="TreeGrafter"/>
</dbReference>
<organism evidence="4 5">
    <name type="scientific">Arcanobacterium haemolyticum (strain ATCC 9345 / DSM 20595 / CCM 5947 / CCUG 17215 / LMG 16163 / NBRC 15585 / NCTC 8452 / 11018)</name>
    <dbReference type="NCBI Taxonomy" id="644284"/>
    <lineage>
        <taxon>Bacteria</taxon>
        <taxon>Bacillati</taxon>
        <taxon>Actinomycetota</taxon>
        <taxon>Actinomycetes</taxon>
        <taxon>Actinomycetales</taxon>
        <taxon>Actinomycetaceae</taxon>
        <taxon>Arcanobacterium</taxon>
    </lineage>
</organism>
<dbReference type="AlphaFoldDB" id="D7BLE0"/>
<sequence>MSFKRFISRTFQKFSRWQMDVEPLPPKAILIGAPHTSNWDAVYMIVAFWDVGRDLRFLVKNSIINGPIGPIARAVGGVGVDRNSNHGLVQSIAEQARKASDFTLCVTPKGTRGRREFWKSGFYHMAYEAGIPVVFGFVDSTTKRYGWKGSMMLTGNMEEDMDKIRAFYADKVGVKPELTCVPRLRNESPIEETRS</sequence>
<dbReference type="HOGENOM" id="CLU_099447_0_0_11"/>
<dbReference type="SMART" id="SM00563">
    <property type="entry name" value="PlsC"/>
    <property type="match status" value="1"/>
</dbReference>
<accession>D7BLE0</accession>
<evidence type="ECO:0000259" key="3">
    <source>
        <dbReference type="SMART" id="SM00563"/>
    </source>
</evidence>
<proteinExistence type="predicted"/>
<keyword evidence="5" id="KW-1185">Reference proteome</keyword>
<dbReference type="STRING" id="644284.Arch_1791"/>
<dbReference type="SUPFAM" id="SSF69593">
    <property type="entry name" value="Glycerol-3-phosphate (1)-acyltransferase"/>
    <property type="match status" value="1"/>
</dbReference>
<dbReference type="PANTHER" id="PTHR10434:SF9">
    <property type="entry name" value="PHOSPHOLIPID_GLYCEROL ACYLTRANSFERASE DOMAIN-CONTAINING PROTEIN"/>
    <property type="match status" value="1"/>
</dbReference>
<evidence type="ECO:0000313" key="4">
    <source>
        <dbReference type="EMBL" id="ADH93470.1"/>
    </source>
</evidence>
<dbReference type="KEGG" id="ahe:Arch_1791"/>
<dbReference type="RefSeq" id="WP_013170954.1">
    <property type="nucleotide sequence ID" value="NC_014218.1"/>
</dbReference>
<protein>
    <submittedName>
        <fullName evidence="4">Phospholipid/glycerol acyltransferase</fullName>
    </submittedName>
</protein>
<dbReference type="PANTHER" id="PTHR10434">
    <property type="entry name" value="1-ACYL-SN-GLYCEROL-3-PHOSPHATE ACYLTRANSFERASE"/>
    <property type="match status" value="1"/>
</dbReference>
<dbReference type="OrthoDB" id="9796839at2"/>